<organism evidence="2">
    <name type="scientific">Drosophila simulans</name>
    <name type="common">Fruit fly</name>
    <dbReference type="NCBI Taxonomy" id="7240"/>
    <lineage>
        <taxon>Eukaryota</taxon>
        <taxon>Metazoa</taxon>
        <taxon>Ecdysozoa</taxon>
        <taxon>Arthropoda</taxon>
        <taxon>Hexapoda</taxon>
        <taxon>Insecta</taxon>
        <taxon>Pterygota</taxon>
        <taxon>Neoptera</taxon>
        <taxon>Endopterygota</taxon>
        <taxon>Diptera</taxon>
        <taxon>Brachycera</taxon>
        <taxon>Muscomorpha</taxon>
        <taxon>Ephydroidea</taxon>
        <taxon>Drosophilidae</taxon>
        <taxon>Drosophila</taxon>
        <taxon>Sophophora</taxon>
    </lineage>
</organism>
<keyword evidence="1" id="KW-0472">Membrane</keyword>
<evidence type="ECO:0000256" key="1">
    <source>
        <dbReference type="SAM" id="Phobius"/>
    </source>
</evidence>
<protein>
    <submittedName>
        <fullName evidence="2">Uncharacterized protein</fullName>
    </submittedName>
</protein>
<reference evidence="2" key="3">
    <citation type="submission" date="2015-04" db="EMBL/GenBank/DDBJ databases">
        <authorList>
            <consortium name="FlyBase"/>
        </authorList>
    </citation>
    <scope>NUCLEOTIDE SEQUENCE</scope>
    <source>
        <strain evidence="2">W501</strain>
    </source>
</reference>
<dbReference type="OrthoDB" id="7806903at2759"/>
<proteinExistence type="predicted"/>
<reference evidence="2" key="2">
    <citation type="submission" date="2014-06" db="EMBL/GenBank/DDBJ databases">
        <authorList>
            <person name="Hu T."/>
            <person name="Eisen M.B."/>
            <person name="Thornton K.R."/>
            <person name="Andolfatto P."/>
        </authorList>
    </citation>
    <scope>NUCLEOTIDE SEQUENCE</scope>
    <source>
        <strain evidence="2">W501</strain>
    </source>
</reference>
<reference evidence="2" key="1">
    <citation type="journal article" date="2013" name="Genome Res.">
        <title>A second-generation assembly of the Drosophila simulans genome provides new insights into patterns of lineage-specific divergence.</title>
        <authorList>
            <person name="Hu T.T."/>
            <person name="Eisen M.B."/>
            <person name="Thornton K.R."/>
            <person name="Andolfatto P."/>
        </authorList>
    </citation>
    <scope>NUCLEOTIDE SEQUENCE [LARGE SCALE GENOMIC DNA]</scope>
    <source>
        <strain evidence="2">W501</strain>
    </source>
</reference>
<name>A0A0J9R203_DROSI</name>
<dbReference type="EMBL" id="CM002910">
    <property type="protein sequence ID" value="KMY90108.1"/>
    <property type="molecule type" value="Genomic_DNA"/>
</dbReference>
<accession>A0A0J9R203</accession>
<sequence length="76" mass="8847">MCIKTCKDIKFGEHSDGGHEGGENIVIRTSKSDYEHFQLQLQLQARLNKQKHKGYKLPNFKILMCCCYFIIIVLMI</sequence>
<gene>
    <name evidence="2" type="primary">Dsim\GD29306</name>
    <name evidence="2" type="ORF">Dsimw501_GD29306</name>
</gene>
<dbReference type="KEGG" id="dsi:Dsimw501_GD29306"/>
<keyword evidence="1" id="KW-1133">Transmembrane helix</keyword>
<feature type="transmembrane region" description="Helical" evidence="1">
    <location>
        <begin position="57"/>
        <end position="75"/>
    </location>
</feature>
<keyword evidence="1" id="KW-0812">Transmembrane</keyword>
<dbReference type="AlphaFoldDB" id="A0A0J9R203"/>
<dbReference type="Bgee" id="FBgn0270596">
    <property type="expression patterns" value="Expressed in female reproductive system and 2 other cell types or tissues"/>
</dbReference>
<evidence type="ECO:0000313" key="2">
    <source>
        <dbReference type="EMBL" id="KMY90108.1"/>
    </source>
</evidence>
<dbReference type="Proteomes" id="UP000035880">
    <property type="component" value="Chromosome 2L"/>
</dbReference>